<dbReference type="VEuPathDB" id="FungiDB:PTTG_28725"/>
<dbReference type="SUPFAM" id="SSF54160">
    <property type="entry name" value="Chromo domain-like"/>
    <property type="match status" value="1"/>
</dbReference>
<evidence type="ECO:0000256" key="1">
    <source>
        <dbReference type="ARBA" id="ARBA00004123"/>
    </source>
</evidence>
<dbReference type="GO" id="GO:0005634">
    <property type="term" value="C:nucleus"/>
    <property type="evidence" value="ECO:0007669"/>
    <property type="project" value="UniProtKB-SubCell"/>
</dbReference>
<reference evidence="4" key="2">
    <citation type="submission" date="2016-05" db="EMBL/GenBank/DDBJ databases">
        <title>Comparative analysis highlights variable genome content of wheat rusts and divergence of the mating loci.</title>
        <authorList>
            <person name="Cuomo C.A."/>
            <person name="Bakkeren G."/>
            <person name="Szabo L."/>
            <person name="Khalil H."/>
            <person name="Joly D."/>
            <person name="Goldberg J."/>
            <person name="Young S."/>
            <person name="Zeng Q."/>
            <person name="Fellers J."/>
        </authorList>
    </citation>
    <scope>NUCLEOTIDE SEQUENCE [LARGE SCALE GENOMIC DNA]</scope>
    <source>
        <strain evidence="4">1-1 BBBD Race 1</strain>
    </source>
</reference>
<reference evidence="4" key="1">
    <citation type="submission" date="2009-11" db="EMBL/GenBank/DDBJ databases">
        <authorList>
            <consortium name="The Broad Institute Genome Sequencing Platform"/>
            <person name="Ward D."/>
            <person name="Feldgarden M."/>
            <person name="Earl A."/>
            <person name="Young S.K."/>
            <person name="Zeng Q."/>
            <person name="Koehrsen M."/>
            <person name="Alvarado L."/>
            <person name="Berlin A."/>
            <person name="Bochicchio J."/>
            <person name="Borenstein D."/>
            <person name="Chapman S.B."/>
            <person name="Chen Z."/>
            <person name="Engels R."/>
            <person name="Freedman E."/>
            <person name="Gellesch M."/>
            <person name="Goldberg J."/>
            <person name="Griggs A."/>
            <person name="Gujja S."/>
            <person name="Heilman E."/>
            <person name="Heiman D."/>
            <person name="Hepburn T."/>
            <person name="Howarth C."/>
            <person name="Jen D."/>
            <person name="Larson L."/>
            <person name="Lewis B."/>
            <person name="Mehta T."/>
            <person name="Park D."/>
            <person name="Pearson M."/>
            <person name="Roberts A."/>
            <person name="Saif S."/>
            <person name="Shea T."/>
            <person name="Shenoy N."/>
            <person name="Sisk P."/>
            <person name="Stolte C."/>
            <person name="Sykes S."/>
            <person name="Thomson T."/>
            <person name="Walk T."/>
            <person name="White J."/>
            <person name="Yandava C."/>
            <person name="Izard J."/>
            <person name="Baranova O.V."/>
            <person name="Blanton J.M."/>
            <person name="Tanner A.C."/>
            <person name="Dewhirst F.E."/>
            <person name="Haas B."/>
            <person name="Nusbaum C."/>
            <person name="Birren B."/>
        </authorList>
    </citation>
    <scope>NUCLEOTIDE SEQUENCE [LARGE SCALE GENOMIC DNA]</scope>
    <source>
        <strain evidence="4">1-1 BBBD Race 1</strain>
    </source>
</reference>
<name>A0A180G9S0_PUCT1</name>
<protein>
    <submittedName>
        <fullName evidence="5">Chromo domain-containing protein</fullName>
    </submittedName>
</protein>
<proteinExistence type="predicted"/>
<dbReference type="STRING" id="630390.A0A180G9S0"/>
<dbReference type="PANTHER" id="PTHR22812">
    <property type="entry name" value="CHROMOBOX PROTEIN"/>
    <property type="match status" value="1"/>
</dbReference>
<dbReference type="AlphaFoldDB" id="A0A180G9S0"/>
<reference evidence="5" key="4">
    <citation type="submission" date="2025-05" db="UniProtKB">
        <authorList>
            <consortium name="EnsemblFungi"/>
        </authorList>
    </citation>
    <scope>IDENTIFICATION</scope>
    <source>
        <strain evidence="5">isolate 1-1 / race 1 (BBBD)</strain>
    </source>
</reference>
<dbReference type="InterPro" id="IPR023780">
    <property type="entry name" value="Chromo_domain"/>
</dbReference>
<reference evidence="5 6" key="3">
    <citation type="journal article" date="2017" name="G3 (Bethesda)">
        <title>Comparative analysis highlights variable genome content of wheat rusts and divergence of the mating loci.</title>
        <authorList>
            <person name="Cuomo C.A."/>
            <person name="Bakkeren G."/>
            <person name="Khalil H.B."/>
            <person name="Panwar V."/>
            <person name="Joly D."/>
            <person name="Linning R."/>
            <person name="Sakthikumar S."/>
            <person name="Song X."/>
            <person name="Adiconis X."/>
            <person name="Fan L."/>
            <person name="Goldberg J.M."/>
            <person name="Levin J.Z."/>
            <person name="Young S."/>
            <person name="Zeng Q."/>
            <person name="Anikster Y."/>
            <person name="Bruce M."/>
            <person name="Wang M."/>
            <person name="Yin C."/>
            <person name="McCallum B."/>
            <person name="Szabo L.J."/>
            <person name="Hulbert S."/>
            <person name="Chen X."/>
            <person name="Fellers J.P."/>
        </authorList>
    </citation>
    <scope>NUCLEOTIDE SEQUENCE</scope>
    <source>
        <strain evidence="5">isolate 1-1 / race 1 (BBBD)</strain>
        <strain evidence="6">Isolate 1-1 / race 1 (BBBD)</strain>
    </source>
</reference>
<dbReference type="InterPro" id="IPR051219">
    <property type="entry name" value="Heterochromatin_chromo-domain"/>
</dbReference>
<dbReference type="EnsemblFungi" id="PTTG_28725-t43_1">
    <property type="protein sequence ID" value="PTTG_28725-t43_1-p1"/>
    <property type="gene ID" value="PTTG_28725"/>
</dbReference>
<dbReference type="Gene3D" id="2.40.50.40">
    <property type="match status" value="1"/>
</dbReference>
<accession>A0A180G9S0</accession>
<dbReference type="OrthoDB" id="2507021at2759"/>
<dbReference type="SMART" id="SM00298">
    <property type="entry name" value="CHROMO"/>
    <property type="match status" value="1"/>
</dbReference>
<sequence length="207" mass="23570">MAEFAHKNNNHTSIGVSPFKANYGFNPLYSGVPLAEQCVPAVAEQLRQLAEVQDNLKHCLKAAQEAMKRQFNSGVQKKTGMEQRRQASRISNSAYKLILPLSMQRVQPVFHVSVLRKHKPDEITHQQRRTPELVTVKGGDEWEVKGILDSRRRGQTNQYLVSWRGFGPAENSLEPEANLKNSGELLAEFNSKFPEAAARHWRARRRK</sequence>
<dbReference type="Pfam" id="PF00385">
    <property type="entry name" value="Chromo"/>
    <property type="match status" value="1"/>
</dbReference>
<dbReference type="PROSITE" id="PS50013">
    <property type="entry name" value="CHROMO_2"/>
    <property type="match status" value="1"/>
</dbReference>
<dbReference type="GO" id="GO:0006338">
    <property type="term" value="P:chromatin remodeling"/>
    <property type="evidence" value="ECO:0007669"/>
    <property type="project" value="UniProtKB-ARBA"/>
</dbReference>
<gene>
    <name evidence="4" type="ORF">PTTG_28725</name>
</gene>
<evidence type="ECO:0000313" key="5">
    <source>
        <dbReference type="EnsemblFungi" id="PTTG_28725-t43_1-p1"/>
    </source>
</evidence>
<organism evidence="4">
    <name type="scientific">Puccinia triticina (isolate 1-1 / race 1 (BBBD))</name>
    <name type="common">Brown leaf rust fungus</name>
    <dbReference type="NCBI Taxonomy" id="630390"/>
    <lineage>
        <taxon>Eukaryota</taxon>
        <taxon>Fungi</taxon>
        <taxon>Dikarya</taxon>
        <taxon>Basidiomycota</taxon>
        <taxon>Pucciniomycotina</taxon>
        <taxon>Pucciniomycetes</taxon>
        <taxon>Pucciniales</taxon>
        <taxon>Pucciniaceae</taxon>
        <taxon>Puccinia</taxon>
    </lineage>
</organism>
<keyword evidence="2" id="KW-0539">Nucleus</keyword>
<dbReference type="InterPro" id="IPR016197">
    <property type="entry name" value="Chromo-like_dom_sf"/>
</dbReference>
<dbReference type="InterPro" id="IPR000953">
    <property type="entry name" value="Chromo/chromo_shadow_dom"/>
</dbReference>
<evidence type="ECO:0000256" key="2">
    <source>
        <dbReference type="ARBA" id="ARBA00023242"/>
    </source>
</evidence>
<comment type="subcellular location">
    <subcellularLocation>
        <location evidence="1">Nucleus</location>
    </subcellularLocation>
</comment>
<evidence type="ECO:0000259" key="3">
    <source>
        <dbReference type="PROSITE" id="PS50013"/>
    </source>
</evidence>
<feature type="domain" description="Chromo" evidence="3">
    <location>
        <begin position="142"/>
        <end position="192"/>
    </location>
</feature>
<dbReference type="CDD" id="cd00024">
    <property type="entry name" value="CD_CSD"/>
    <property type="match status" value="1"/>
</dbReference>
<dbReference type="Proteomes" id="UP000005240">
    <property type="component" value="Unassembled WGS sequence"/>
</dbReference>
<evidence type="ECO:0000313" key="4">
    <source>
        <dbReference type="EMBL" id="OAV89360.1"/>
    </source>
</evidence>
<keyword evidence="6" id="KW-1185">Reference proteome</keyword>
<evidence type="ECO:0000313" key="6">
    <source>
        <dbReference type="Proteomes" id="UP000005240"/>
    </source>
</evidence>
<dbReference type="EMBL" id="ADAS02000131">
    <property type="protein sequence ID" value="OAV89360.1"/>
    <property type="molecule type" value="Genomic_DNA"/>
</dbReference>